<evidence type="ECO:0000313" key="2">
    <source>
        <dbReference type="Proteomes" id="UP000887565"/>
    </source>
</evidence>
<organism evidence="2 3">
    <name type="scientific">Romanomermis culicivorax</name>
    <name type="common">Nematode worm</name>
    <dbReference type="NCBI Taxonomy" id="13658"/>
    <lineage>
        <taxon>Eukaryota</taxon>
        <taxon>Metazoa</taxon>
        <taxon>Ecdysozoa</taxon>
        <taxon>Nematoda</taxon>
        <taxon>Enoplea</taxon>
        <taxon>Dorylaimia</taxon>
        <taxon>Mermithida</taxon>
        <taxon>Mermithoidea</taxon>
        <taxon>Mermithidae</taxon>
        <taxon>Romanomermis</taxon>
    </lineage>
</organism>
<dbReference type="WBParaSite" id="nRc.2.0.1.t34976-RA">
    <property type="protein sequence ID" value="nRc.2.0.1.t34976-RA"/>
    <property type="gene ID" value="nRc.2.0.1.g34976"/>
</dbReference>
<reference evidence="3" key="1">
    <citation type="submission" date="2022-11" db="UniProtKB">
        <authorList>
            <consortium name="WormBaseParasite"/>
        </authorList>
    </citation>
    <scope>IDENTIFICATION</scope>
</reference>
<name>A0A915K8G2_ROMCU</name>
<feature type="transmembrane region" description="Helical" evidence="1">
    <location>
        <begin position="24"/>
        <end position="44"/>
    </location>
</feature>
<keyword evidence="1" id="KW-0812">Transmembrane</keyword>
<evidence type="ECO:0000313" key="3">
    <source>
        <dbReference type="WBParaSite" id="nRc.2.0.1.t34976-RA"/>
    </source>
</evidence>
<proteinExistence type="predicted"/>
<protein>
    <submittedName>
        <fullName evidence="3">NADH dehydrogenase subunit 2</fullName>
    </submittedName>
</protein>
<keyword evidence="2" id="KW-1185">Reference proteome</keyword>
<accession>A0A915K8G2</accession>
<dbReference type="Proteomes" id="UP000887565">
    <property type="component" value="Unplaced"/>
</dbReference>
<dbReference type="AlphaFoldDB" id="A0A915K8G2"/>
<keyword evidence="1" id="KW-1133">Transmembrane helix</keyword>
<evidence type="ECO:0000256" key="1">
    <source>
        <dbReference type="SAM" id="Phobius"/>
    </source>
</evidence>
<sequence>MCNKNDTSSFDNSGWFIASKVSQLILAPLALILNLSLIAALINLKSIHLHNNLRYLLANVSACSALASLYAFVKSAVTMTIWLAGNKCK</sequence>
<keyword evidence="1" id="KW-0472">Membrane</keyword>